<evidence type="ECO:0000313" key="2">
    <source>
        <dbReference type="EMBL" id="MCL7041214.1"/>
    </source>
</evidence>
<dbReference type="Proteomes" id="UP001177140">
    <property type="component" value="Unassembled WGS sequence"/>
</dbReference>
<feature type="non-terminal residue" evidence="2">
    <location>
        <position position="93"/>
    </location>
</feature>
<accession>A0AA41VH62</accession>
<dbReference type="AlphaFoldDB" id="A0AA41VH62"/>
<keyword evidence="3" id="KW-1185">Reference proteome</keyword>
<comment type="caution">
    <text evidence="2">The sequence shown here is derived from an EMBL/GenBank/DDBJ whole genome shotgun (WGS) entry which is preliminary data.</text>
</comment>
<protein>
    <submittedName>
        <fullName evidence="2">Uncharacterized protein</fullName>
    </submittedName>
</protein>
<evidence type="ECO:0000313" key="3">
    <source>
        <dbReference type="Proteomes" id="UP001177140"/>
    </source>
</evidence>
<gene>
    <name evidence="2" type="ORF">MKW94_029127</name>
</gene>
<evidence type="ECO:0000256" key="1">
    <source>
        <dbReference type="SAM" id="MobiDB-lite"/>
    </source>
</evidence>
<feature type="compositionally biased region" description="Acidic residues" evidence="1">
    <location>
        <begin position="33"/>
        <end position="57"/>
    </location>
</feature>
<feature type="region of interest" description="Disordered" evidence="1">
    <location>
        <begin position="1"/>
        <end position="75"/>
    </location>
</feature>
<proteinExistence type="predicted"/>
<name>A0AA41VH62_PAPNU</name>
<reference evidence="2" key="1">
    <citation type="submission" date="2022-03" db="EMBL/GenBank/DDBJ databases">
        <title>A functionally conserved STORR gene fusion in Papaver species that diverged 16.8 million years ago.</title>
        <authorList>
            <person name="Catania T."/>
        </authorList>
    </citation>
    <scope>NUCLEOTIDE SEQUENCE</scope>
    <source>
        <strain evidence="2">S-191538</strain>
    </source>
</reference>
<sequence>DKATTGKQGLGAKGKSKKIAGADWKGKKTSFSDSEDDDEDDDGEDSNEDDDEAEDSAEPCPPVQQKNSEVVVTERSVEAKVNLKKLCKKLLRQ</sequence>
<feature type="non-terminal residue" evidence="2">
    <location>
        <position position="1"/>
    </location>
</feature>
<organism evidence="2 3">
    <name type="scientific">Papaver nudicaule</name>
    <name type="common">Iceland poppy</name>
    <dbReference type="NCBI Taxonomy" id="74823"/>
    <lineage>
        <taxon>Eukaryota</taxon>
        <taxon>Viridiplantae</taxon>
        <taxon>Streptophyta</taxon>
        <taxon>Embryophyta</taxon>
        <taxon>Tracheophyta</taxon>
        <taxon>Spermatophyta</taxon>
        <taxon>Magnoliopsida</taxon>
        <taxon>Ranunculales</taxon>
        <taxon>Papaveraceae</taxon>
        <taxon>Papaveroideae</taxon>
        <taxon>Papaver</taxon>
    </lineage>
</organism>
<dbReference type="EMBL" id="JAJJMA010221256">
    <property type="protein sequence ID" value="MCL7041214.1"/>
    <property type="molecule type" value="Genomic_DNA"/>
</dbReference>